<dbReference type="RefSeq" id="WP_120134857.1">
    <property type="nucleotide sequence ID" value="NZ_RAHH01000035.1"/>
</dbReference>
<protein>
    <recommendedName>
        <fullName evidence="4">J domain-containing protein</fullName>
    </recommendedName>
</protein>
<reference evidence="2 3" key="1">
    <citation type="submission" date="2018-09" db="EMBL/GenBank/DDBJ databases">
        <authorList>
            <person name="Le Fleche-Mateos A."/>
        </authorList>
    </citation>
    <scope>NUCLEOTIDE SEQUENCE [LARGE SCALE GENOMIC DNA]</scope>
    <source>
        <strain evidence="2 3">DSM 27399</strain>
    </source>
</reference>
<dbReference type="EMBL" id="RAHH01000035">
    <property type="protein sequence ID" value="RJT37384.1"/>
    <property type="molecule type" value="Genomic_DNA"/>
</dbReference>
<comment type="caution">
    <text evidence="2">The sequence shown here is derived from an EMBL/GenBank/DDBJ whole genome shotgun (WGS) entry which is preliminary data.</text>
</comment>
<dbReference type="Proteomes" id="UP000284908">
    <property type="component" value="Unassembled WGS sequence"/>
</dbReference>
<keyword evidence="3" id="KW-1185">Reference proteome</keyword>
<evidence type="ECO:0000313" key="2">
    <source>
        <dbReference type="EMBL" id="RJT37384.1"/>
    </source>
</evidence>
<evidence type="ECO:0000256" key="1">
    <source>
        <dbReference type="SAM" id="MobiDB-lite"/>
    </source>
</evidence>
<feature type="compositionally biased region" description="Polar residues" evidence="1">
    <location>
        <begin position="12"/>
        <end position="21"/>
    </location>
</feature>
<proteinExistence type="predicted"/>
<organism evidence="2 3">
    <name type="scientific">Rahnella woolbedingensis</name>
    <dbReference type="NCBI Taxonomy" id="1510574"/>
    <lineage>
        <taxon>Bacteria</taxon>
        <taxon>Pseudomonadati</taxon>
        <taxon>Pseudomonadota</taxon>
        <taxon>Gammaproteobacteria</taxon>
        <taxon>Enterobacterales</taxon>
        <taxon>Yersiniaceae</taxon>
        <taxon>Rahnella</taxon>
    </lineage>
</organism>
<feature type="region of interest" description="Disordered" evidence="1">
    <location>
        <begin position="1"/>
        <end position="21"/>
    </location>
</feature>
<evidence type="ECO:0008006" key="4">
    <source>
        <dbReference type="Google" id="ProtNLM"/>
    </source>
</evidence>
<dbReference type="OrthoDB" id="6113916at2"/>
<evidence type="ECO:0000313" key="3">
    <source>
        <dbReference type="Proteomes" id="UP000284908"/>
    </source>
</evidence>
<sequence>MPQNRLVKTKPTPKSNLSDPQHQFQERWKKIETLQLNISALEQQQRCLLLRFQQEILPIEHQYLQALYEKTVRLISFAGKKSLGKYDRDALFGWIEHEFDELYHHPFNENIDLEALNKQLLAINKAQDDELPTQGEIDRLRHLLNETYESAQELTDDDLAEMMMDPEKLRATMEQLFQNTPDDFINDDEMHGTENDNAADHSQSAWGGLLKSLEVNKMYKKIATLLHPDREQDPAKKEEKHQLMVQLSKAKKEHDIWTILGMYRLYVDSTFHFSHEAMPAINELLQSRIEVLNFELSQLKSPHSLTGMVWERFGGRTSKTIDNNFRKYSEQLREGIATETEIREDLRSLTVLKKYLGMRRDDWEWL</sequence>
<dbReference type="AlphaFoldDB" id="A0A419N399"/>
<name>A0A419N399_9GAMM</name>
<accession>A0A419N399</accession>
<gene>
    <name evidence="2" type="ORF">D6C13_22225</name>
</gene>